<keyword evidence="2" id="KW-1185">Reference proteome</keyword>
<gene>
    <name evidence="1" type="ORF">L6452_15615</name>
</gene>
<reference evidence="1 2" key="2">
    <citation type="journal article" date="2022" name="Mol. Ecol. Resour.">
        <title>The genomes of chicory, endive, great burdock and yacon provide insights into Asteraceae paleo-polyploidization history and plant inulin production.</title>
        <authorList>
            <person name="Fan W."/>
            <person name="Wang S."/>
            <person name="Wang H."/>
            <person name="Wang A."/>
            <person name="Jiang F."/>
            <person name="Liu H."/>
            <person name="Zhao H."/>
            <person name="Xu D."/>
            <person name="Zhang Y."/>
        </authorList>
    </citation>
    <scope>NUCLEOTIDE SEQUENCE [LARGE SCALE GENOMIC DNA]</scope>
    <source>
        <strain evidence="2">cv. Niubang</strain>
    </source>
</reference>
<organism evidence="1 2">
    <name type="scientific">Arctium lappa</name>
    <name type="common">Greater burdock</name>
    <name type="synonym">Lappa major</name>
    <dbReference type="NCBI Taxonomy" id="4217"/>
    <lineage>
        <taxon>Eukaryota</taxon>
        <taxon>Viridiplantae</taxon>
        <taxon>Streptophyta</taxon>
        <taxon>Embryophyta</taxon>
        <taxon>Tracheophyta</taxon>
        <taxon>Spermatophyta</taxon>
        <taxon>Magnoliopsida</taxon>
        <taxon>eudicotyledons</taxon>
        <taxon>Gunneridae</taxon>
        <taxon>Pentapetalae</taxon>
        <taxon>asterids</taxon>
        <taxon>campanulids</taxon>
        <taxon>Asterales</taxon>
        <taxon>Asteraceae</taxon>
        <taxon>Carduoideae</taxon>
        <taxon>Cardueae</taxon>
        <taxon>Arctiinae</taxon>
        <taxon>Arctium</taxon>
    </lineage>
</organism>
<sequence>MHAVGVLPAHEERKNSDKCAPYRHRSVLFSHRLTVFFFPLTADLLLSCLHINRRTPLVPPQPSISLLLFRIPPKPTMLLPPLLHPSLTN</sequence>
<accession>A0ACB9CP73</accession>
<comment type="caution">
    <text evidence="1">The sequence shown here is derived from an EMBL/GenBank/DDBJ whole genome shotgun (WGS) entry which is preliminary data.</text>
</comment>
<reference evidence="2" key="1">
    <citation type="journal article" date="2022" name="Mol. Ecol. Resour.">
        <title>The genomes of chicory, endive, great burdock and yacon provide insights into Asteraceae palaeo-polyploidization history and plant inulin production.</title>
        <authorList>
            <person name="Fan W."/>
            <person name="Wang S."/>
            <person name="Wang H."/>
            <person name="Wang A."/>
            <person name="Jiang F."/>
            <person name="Liu H."/>
            <person name="Zhao H."/>
            <person name="Xu D."/>
            <person name="Zhang Y."/>
        </authorList>
    </citation>
    <scope>NUCLEOTIDE SEQUENCE [LARGE SCALE GENOMIC DNA]</scope>
    <source>
        <strain evidence="2">cv. Niubang</strain>
    </source>
</reference>
<dbReference type="Proteomes" id="UP001055879">
    <property type="component" value="Linkage Group LG04"/>
</dbReference>
<protein>
    <submittedName>
        <fullName evidence="1">Uncharacterized protein</fullName>
    </submittedName>
</protein>
<proteinExistence type="predicted"/>
<dbReference type="EMBL" id="CM042050">
    <property type="protein sequence ID" value="KAI3736082.1"/>
    <property type="molecule type" value="Genomic_DNA"/>
</dbReference>
<evidence type="ECO:0000313" key="2">
    <source>
        <dbReference type="Proteomes" id="UP001055879"/>
    </source>
</evidence>
<evidence type="ECO:0000313" key="1">
    <source>
        <dbReference type="EMBL" id="KAI3736082.1"/>
    </source>
</evidence>
<name>A0ACB9CP73_ARCLA</name>